<evidence type="ECO:0008006" key="2">
    <source>
        <dbReference type="Google" id="ProtNLM"/>
    </source>
</evidence>
<evidence type="ECO:0000313" key="1">
    <source>
        <dbReference type="EMBL" id="KKK79784.1"/>
    </source>
</evidence>
<dbReference type="AlphaFoldDB" id="A0A0F9AMT5"/>
<reference evidence="1" key="1">
    <citation type="journal article" date="2015" name="Nature">
        <title>Complex archaea that bridge the gap between prokaryotes and eukaryotes.</title>
        <authorList>
            <person name="Spang A."/>
            <person name="Saw J.H."/>
            <person name="Jorgensen S.L."/>
            <person name="Zaremba-Niedzwiedzka K."/>
            <person name="Martijn J."/>
            <person name="Lind A.E."/>
            <person name="van Eijk R."/>
            <person name="Schleper C."/>
            <person name="Guy L."/>
            <person name="Ettema T.J."/>
        </authorList>
    </citation>
    <scope>NUCLEOTIDE SEQUENCE</scope>
</reference>
<organism evidence="1">
    <name type="scientific">marine sediment metagenome</name>
    <dbReference type="NCBI Taxonomy" id="412755"/>
    <lineage>
        <taxon>unclassified sequences</taxon>
        <taxon>metagenomes</taxon>
        <taxon>ecological metagenomes</taxon>
    </lineage>
</organism>
<sequence>VNMLREAGIEVRVRIKKACPPPLDRINAQRHALCEDDGTHHVRVHPDCERLIEDWCEVQYDESGRNVDKSDSTLTHAAEAVGFWFEWDRPVILKKAPTPRGRVIT</sequence>
<name>A0A0F9AMT5_9ZZZZ</name>
<comment type="caution">
    <text evidence="1">The sequence shown here is derived from an EMBL/GenBank/DDBJ whole genome shotgun (WGS) entry which is preliminary data.</text>
</comment>
<protein>
    <recommendedName>
        <fullName evidence="2">Terminase large subunit gp17-like C-terminal domain-containing protein</fullName>
    </recommendedName>
</protein>
<proteinExistence type="predicted"/>
<feature type="non-terminal residue" evidence="1">
    <location>
        <position position="1"/>
    </location>
</feature>
<dbReference type="EMBL" id="LAZR01053868">
    <property type="protein sequence ID" value="KKK79784.1"/>
    <property type="molecule type" value="Genomic_DNA"/>
</dbReference>
<accession>A0A0F9AMT5</accession>
<gene>
    <name evidence="1" type="ORF">LCGC14_2830040</name>
</gene>